<feature type="active site" description="Proton donor" evidence="3">
    <location>
        <position position="85"/>
    </location>
</feature>
<dbReference type="NCBIfam" id="TIGR00274">
    <property type="entry name" value="N-acetylmuramic acid 6-phosphate etherase"/>
    <property type="match status" value="1"/>
</dbReference>
<sequence>MKEAMTSLVTEQTNASSAMLDQLSVGEIIQLMNQEDLTVAHSVQHQLPSIERTIEAIAERMAAGGRLFYIGAGTSGRLGTLDASECPPTFGVDRSLVNAIIAGGPDALVQAIENAEDDADAGRRDIAARVTDKDAVVGLATSGTTPYVLGAVAEAKRIGAVTAAISCNQGTPLSAAVDYPIEIPVGPEVISGSTRLKAGTSQKMVLNMISSAVMIRMGKVYGNLMVNVQASNEKLRQRVVRIVMQATGADEGAALRYSEQAGGDARIAILMLKFGQSRADVEAVLGRTNGHFRQAVELLEGM</sequence>
<dbReference type="SUPFAM" id="SSF53697">
    <property type="entry name" value="SIS domain"/>
    <property type="match status" value="1"/>
</dbReference>
<dbReference type="PANTHER" id="PTHR10088">
    <property type="entry name" value="GLUCOKINASE REGULATORY PROTEIN"/>
    <property type="match status" value="1"/>
</dbReference>
<dbReference type="Gene3D" id="1.10.8.1080">
    <property type="match status" value="1"/>
</dbReference>
<dbReference type="PROSITE" id="PS51464">
    <property type="entry name" value="SIS"/>
    <property type="match status" value="1"/>
</dbReference>
<name>A0A7W5FNS9_9BACL</name>
<accession>A0A7W5FNS9</accession>
<evidence type="ECO:0000259" key="4">
    <source>
        <dbReference type="PROSITE" id="PS51464"/>
    </source>
</evidence>
<dbReference type="NCBIfam" id="NF003915">
    <property type="entry name" value="PRK05441.1"/>
    <property type="match status" value="1"/>
</dbReference>
<dbReference type="EC" id="4.2.1.126" evidence="3"/>
<dbReference type="InterPro" id="IPR005488">
    <property type="entry name" value="Etherase_MurQ"/>
</dbReference>
<dbReference type="PANTHER" id="PTHR10088:SF4">
    <property type="entry name" value="GLUCOKINASE REGULATORY PROTEIN"/>
    <property type="match status" value="1"/>
</dbReference>
<evidence type="ECO:0000256" key="3">
    <source>
        <dbReference type="HAMAP-Rule" id="MF_00068"/>
    </source>
</evidence>
<feature type="domain" description="SIS" evidence="4">
    <location>
        <begin position="57"/>
        <end position="219"/>
    </location>
</feature>
<dbReference type="GO" id="GO:0097367">
    <property type="term" value="F:carbohydrate derivative binding"/>
    <property type="evidence" value="ECO:0007669"/>
    <property type="project" value="InterPro"/>
</dbReference>
<dbReference type="FunFam" id="3.40.50.10490:FF:000014">
    <property type="entry name" value="N-acetylmuramic acid 6-phosphate etherase"/>
    <property type="match status" value="1"/>
</dbReference>
<comment type="function">
    <text evidence="3">Specifically catalyzes the cleavage of the D-lactyl ether substituent of MurNAc 6-phosphate, producing GlcNAc 6-phosphate and D-lactate.</text>
</comment>
<evidence type="ECO:0000313" key="5">
    <source>
        <dbReference type="EMBL" id="MBB3111462.1"/>
    </source>
</evidence>
<dbReference type="InterPro" id="IPR040190">
    <property type="entry name" value="MURQ/GCKR"/>
</dbReference>
<comment type="catalytic activity">
    <reaction evidence="3">
        <text>N-acetyl-D-muramate 6-phosphate + H2O = N-acetyl-D-glucosamine 6-phosphate + (R)-lactate</text>
        <dbReference type="Rhea" id="RHEA:26410"/>
        <dbReference type="ChEBI" id="CHEBI:15377"/>
        <dbReference type="ChEBI" id="CHEBI:16004"/>
        <dbReference type="ChEBI" id="CHEBI:57513"/>
        <dbReference type="ChEBI" id="CHEBI:58722"/>
        <dbReference type="EC" id="4.2.1.126"/>
    </reaction>
</comment>
<comment type="miscellaneous">
    <text evidence="3">A lyase-type mechanism (elimination/hydration) is suggested for the cleavage of the lactyl ether bond of MurNAc 6-phosphate, with the formation of an alpha,beta-unsaturated aldehyde intermediate with (E)-stereochemistry, followed by the syn addition of water to give product.</text>
</comment>
<evidence type="ECO:0000256" key="1">
    <source>
        <dbReference type="ARBA" id="ARBA00023239"/>
    </source>
</evidence>
<dbReference type="GO" id="GO:0046348">
    <property type="term" value="P:amino sugar catabolic process"/>
    <property type="evidence" value="ECO:0007669"/>
    <property type="project" value="InterPro"/>
</dbReference>
<proteinExistence type="inferred from homology"/>
<evidence type="ECO:0000256" key="2">
    <source>
        <dbReference type="ARBA" id="ARBA00023277"/>
    </source>
</evidence>
<comment type="caution">
    <text evidence="5">The sequence shown here is derived from an EMBL/GenBank/DDBJ whole genome shotgun (WGS) entry which is preliminary data.</text>
</comment>
<dbReference type="RefSeq" id="WP_183601328.1">
    <property type="nucleotide sequence ID" value="NZ_JACHXK010000007.1"/>
</dbReference>
<keyword evidence="2 3" id="KW-0119">Carbohydrate metabolism</keyword>
<gene>
    <name evidence="3" type="primary">murQ</name>
    <name evidence="5" type="ORF">FHS18_003530</name>
</gene>
<organism evidence="5 6">
    <name type="scientific">Paenibacillus phyllosphaerae</name>
    <dbReference type="NCBI Taxonomy" id="274593"/>
    <lineage>
        <taxon>Bacteria</taxon>
        <taxon>Bacillati</taxon>
        <taxon>Bacillota</taxon>
        <taxon>Bacilli</taxon>
        <taxon>Bacillales</taxon>
        <taxon>Paenibacillaceae</taxon>
        <taxon>Paenibacillus</taxon>
    </lineage>
</organism>
<dbReference type="Gene3D" id="3.40.50.10490">
    <property type="entry name" value="Glucose-6-phosphate isomerase like protein, domain 1"/>
    <property type="match status" value="1"/>
</dbReference>
<comment type="similarity">
    <text evidence="3">Belongs to the GCKR-like family. MurNAc-6-P etherase subfamily.</text>
</comment>
<dbReference type="Proteomes" id="UP000570361">
    <property type="component" value="Unassembled WGS sequence"/>
</dbReference>
<dbReference type="Pfam" id="PF22645">
    <property type="entry name" value="GKRP_SIS_N"/>
    <property type="match status" value="1"/>
</dbReference>
<dbReference type="AlphaFoldDB" id="A0A7W5FNS9"/>
<dbReference type="InterPro" id="IPR005486">
    <property type="entry name" value="Glucokinase_regulatory_CS"/>
</dbReference>
<comment type="pathway">
    <text evidence="3">Amino-sugar metabolism; N-acetylmuramate degradation.</text>
</comment>
<feature type="active site" evidence="3">
    <location>
        <position position="116"/>
    </location>
</feature>
<dbReference type="EMBL" id="JACHXK010000007">
    <property type="protein sequence ID" value="MBB3111462.1"/>
    <property type="molecule type" value="Genomic_DNA"/>
</dbReference>
<protein>
    <recommendedName>
        <fullName evidence="3">N-acetylmuramic acid 6-phosphate etherase</fullName>
        <shortName evidence="3">MurNAc-6-P etherase</shortName>
        <ecNumber evidence="3">4.2.1.126</ecNumber>
    </recommendedName>
    <alternativeName>
        <fullName evidence="3">N-acetylmuramic acid 6-phosphate hydrolase</fullName>
    </alternativeName>
    <alternativeName>
        <fullName evidence="3">N-acetylmuramic acid 6-phosphate lyase</fullName>
    </alternativeName>
</protein>
<dbReference type="HAMAP" id="MF_00068">
    <property type="entry name" value="MurQ"/>
    <property type="match status" value="1"/>
</dbReference>
<dbReference type="NCBIfam" id="NF009222">
    <property type="entry name" value="PRK12570.1"/>
    <property type="match status" value="1"/>
</dbReference>
<keyword evidence="1 3" id="KW-0456">Lyase</keyword>
<dbReference type="UniPathway" id="UPA00342"/>
<dbReference type="GO" id="GO:0097173">
    <property type="term" value="P:N-acetylmuramic acid catabolic process"/>
    <property type="evidence" value="ECO:0007669"/>
    <property type="project" value="UniProtKB-UniPathway"/>
</dbReference>
<dbReference type="GO" id="GO:0016803">
    <property type="term" value="F:ether hydrolase activity"/>
    <property type="evidence" value="ECO:0007669"/>
    <property type="project" value="TreeGrafter"/>
</dbReference>
<dbReference type="PROSITE" id="PS01272">
    <property type="entry name" value="GCKR"/>
    <property type="match status" value="1"/>
</dbReference>
<reference evidence="5 6" key="1">
    <citation type="submission" date="2020-08" db="EMBL/GenBank/DDBJ databases">
        <title>Genomic Encyclopedia of Type Strains, Phase III (KMG-III): the genomes of soil and plant-associated and newly described type strains.</title>
        <authorList>
            <person name="Whitman W."/>
        </authorList>
    </citation>
    <scope>NUCLEOTIDE SEQUENCE [LARGE SCALE GENOMIC DNA]</scope>
    <source>
        <strain evidence="5 6">CECT 5862</strain>
    </source>
</reference>
<dbReference type="GO" id="GO:0016835">
    <property type="term" value="F:carbon-oxygen lyase activity"/>
    <property type="evidence" value="ECO:0007669"/>
    <property type="project" value="UniProtKB-UniRule"/>
</dbReference>
<dbReference type="CDD" id="cd05007">
    <property type="entry name" value="SIS_Etherase"/>
    <property type="match status" value="1"/>
</dbReference>
<dbReference type="InterPro" id="IPR001347">
    <property type="entry name" value="SIS_dom"/>
</dbReference>
<keyword evidence="6" id="KW-1185">Reference proteome</keyword>
<dbReference type="GO" id="GO:0009254">
    <property type="term" value="P:peptidoglycan turnover"/>
    <property type="evidence" value="ECO:0007669"/>
    <property type="project" value="TreeGrafter"/>
</dbReference>
<comment type="subunit">
    <text evidence="3">Homodimer.</text>
</comment>
<dbReference type="InterPro" id="IPR046348">
    <property type="entry name" value="SIS_dom_sf"/>
</dbReference>
<evidence type="ECO:0000313" key="6">
    <source>
        <dbReference type="Proteomes" id="UP000570361"/>
    </source>
</evidence>